<organism evidence="2 3">
    <name type="scientific">Meloidogyne graminicola</name>
    <dbReference type="NCBI Taxonomy" id="189291"/>
    <lineage>
        <taxon>Eukaryota</taxon>
        <taxon>Metazoa</taxon>
        <taxon>Ecdysozoa</taxon>
        <taxon>Nematoda</taxon>
        <taxon>Chromadorea</taxon>
        <taxon>Rhabditida</taxon>
        <taxon>Tylenchina</taxon>
        <taxon>Tylenchomorpha</taxon>
        <taxon>Tylenchoidea</taxon>
        <taxon>Meloidogynidae</taxon>
        <taxon>Meloidogyninae</taxon>
        <taxon>Meloidogyne</taxon>
    </lineage>
</organism>
<name>A0A8S9ZSQ7_9BILA</name>
<dbReference type="AlphaFoldDB" id="A0A8S9ZSQ7"/>
<accession>A0A8S9ZSQ7</accession>
<keyword evidence="3" id="KW-1185">Reference proteome</keyword>
<reference evidence="2" key="1">
    <citation type="journal article" date="2020" name="Ecol. Evol.">
        <title>Genome structure and content of the rice root-knot nematode (Meloidogyne graminicola).</title>
        <authorList>
            <person name="Phan N.T."/>
            <person name="Danchin E.G.J."/>
            <person name="Klopp C."/>
            <person name="Perfus-Barbeoch L."/>
            <person name="Kozlowski D.K."/>
            <person name="Koutsovoulos G.D."/>
            <person name="Lopez-Roques C."/>
            <person name="Bouchez O."/>
            <person name="Zahm M."/>
            <person name="Besnard G."/>
            <person name="Bellafiore S."/>
        </authorList>
    </citation>
    <scope>NUCLEOTIDE SEQUENCE</scope>
    <source>
        <strain evidence="2">VN-18</strain>
    </source>
</reference>
<evidence type="ECO:0000256" key="1">
    <source>
        <dbReference type="SAM" id="MobiDB-lite"/>
    </source>
</evidence>
<comment type="caution">
    <text evidence="2">The sequence shown here is derived from an EMBL/GenBank/DDBJ whole genome shotgun (WGS) entry which is preliminary data.</text>
</comment>
<feature type="compositionally biased region" description="Low complexity" evidence="1">
    <location>
        <begin position="84"/>
        <end position="104"/>
    </location>
</feature>
<dbReference type="EMBL" id="JABEBT010000032">
    <property type="protein sequence ID" value="KAF7636236.1"/>
    <property type="molecule type" value="Genomic_DNA"/>
</dbReference>
<gene>
    <name evidence="2" type="ORF">Mgra_00004364</name>
</gene>
<evidence type="ECO:0000313" key="2">
    <source>
        <dbReference type="EMBL" id="KAF7636236.1"/>
    </source>
</evidence>
<evidence type="ECO:0000313" key="3">
    <source>
        <dbReference type="Proteomes" id="UP000605970"/>
    </source>
</evidence>
<protein>
    <submittedName>
        <fullName evidence="2">Uncharacterized protein</fullName>
    </submittedName>
</protein>
<feature type="region of interest" description="Disordered" evidence="1">
    <location>
        <begin position="82"/>
        <end position="122"/>
    </location>
</feature>
<feature type="compositionally biased region" description="Basic residues" evidence="1">
    <location>
        <begin position="106"/>
        <end position="119"/>
    </location>
</feature>
<sequence length="145" mass="16554">MLILFKFFKIPILAKIIKEMEAGKTTEKNPQKPAENDEKVEKIQKIKKNEKCSGHCLGELKEVLGEIKDAILLLGEKKEESFDESSSSSGTQELAGNNNNIYRGARGGRGRGAPRGRRIRFFEPYYDYQPRDRYRRAGSAGPRRY</sequence>
<proteinExistence type="predicted"/>
<dbReference type="Proteomes" id="UP000605970">
    <property type="component" value="Unassembled WGS sequence"/>
</dbReference>